<accession>A0A2T6ZJ25</accession>
<protein>
    <submittedName>
        <fullName evidence="1">Uncharacterized protein</fullName>
    </submittedName>
</protein>
<organism evidence="1 2">
    <name type="scientific">Tuber borchii</name>
    <name type="common">White truffle</name>
    <dbReference type="NCBI Taxonomy" id="42251"/>
    <lineage>
        <taxon>Eukaryota</taxon>
        <taxon>Fungi</taxon>
        <taxon>Dikarya</taxon>
        <taxon>Ascomycota</taxon>
        <taxon>Pezizomycotina</taxon>
        <taxon>Pezizomycetes</taxon>
        <taxon>Pezizales</taxon>
        <taxon>Tuberaceae</taxon>
        <taxon>Tuber</taxon>
    </lineage>
</organism>
<evidence type="ECO:0000313" key="1">
    <source>
        <dbReference type="EMBL" id="PUU75473.1"/>
    </source>
</evidence>
<proteinExistence type="predicted"/>
<comment type="caution">
    <text evidence="1">The sequence shown here is derived from an EMBL/GenBank/DDBJ whole genome shotgun (WGS) entry which is preliminary data.</text>
</comment>
<gene>
    <name evidence="1" type="ORF">B9Z19DRAFT_344777</name>
</gene>
<sequence>MKGRRSLDGHPSGLVSCLLHFRHVPVQHGISTRTMASAHFAGYNIWPYGQNVGTGVFLSSLQGPPPPKDRRIVLQSVILPDDSQAALYKLPHRYRKHMESLTPPSSSSSLVIRRAWPIPTNWGRFEKDRGGLEHGIRILVLTSFVHTVCYACSYL</sequence>
<dbReference type="EMBL" id="NESQ01000229">
    <property type="protein sequence ID" value="PUU75473.1"/>
    <property type="molecule type" value="Genomic_DNA"/>
</dbReference>
<evidence type="ECO:0000313" key="2">
    <source>
        <dbReference type="Proteomes" id="UP000244722"/>
    </source>
</evidence>
<dbReference type="AlphaFoldDB" id="A0A2T6ZJ25"/>
<reference evidence="1 2" key="1">
    <citation type="submission" date="2017-04" db="EMBL/GenBank/DDBJ databases">
        <title>Draft genome sequence of Tuber borchii Vittad., a whitish edible truffle.</title>
        <authorList>
            <consortium name="DOE Joint Genome Institute"/>
            <person name="Murat C."/>
            <person name="Kuo A."/>
            <person name="Barry K.W."/>
            <person name="Clum A."/>
            <person name="Dockter R.B."/>
            <person name="Fauchery L."/>
            <person name="Iotti M."/>
            <person name="Kohler A."/>
            <person name="Labutti K."/>
            <person name="Lindquist E.A."/>
            <person name="Lipzen A."/>
            <person name="Ohm R.A."/>
            <person name="Wang M."/>
            <person name="Grigoriev I.V."/>
            <person name="Zambonelli A."/>
            <person name="Martin F.M."/>
        </authorList>
    </citation>
    <scope>NUCLEOTIDE SEQUENCE [LARGE SCALE GENOMIC DNA]</scope>
    <source>
        <strain evidence="1 2">Tbo3840</strain>
    </source>
</reference>
<name>A0A2T6ZJ25_TUBBO</name>
<dbReference type="Proteomes" id="UP000244722">
    <property type="component" value="Unassembled WGS sequence"/>
</dbReference>
<keyword evidence="2" id="KW-1185">Reference proteome</keyword>